<name>A0A673AUQ9_9TELE</name>
<sequence length="256" mass="28879">CLHTVMCAEMTKNSHLPNKITDPSIVAIWNELKMLRDTMQSLNDLVIEQRVELRNLRSRQDDTERMVEEERNNVLLVELVMSREKMSELEKENAVLSAELSAVGLRVTANEKDLDLQTGLIGTIETEVQLQQIKIAFTVGLTESVGPFNTEKPLKYNSILTNIGNGYNSILGNFIAPVKRVYYFRFTAFHLEKGHTLVMHNAEPVNTGGHSYLSNAVTLQLNVGDLVYMHLPPSYSLWDNGSSDRNTFSGFLLFST</sequence>
<dbReference type="SUPFAM" id="SSF49842">
    <property type="entry name" value="TNF-like"/>
    <property type="match status" value="1"/>
</dbReference>
<keyword evidence="2" id="KW-0964">Secreted</keyword>
<protein>
    <recommendedName>
        <fullName evidence="5">C1q domain-containing protein</fullName>
    </recommendedName>
</protein>
<evidence type="ECO:0000256" key="1">
    <source>
        <dbReference type="ARBA" id="ARBA00004613"/>
    </source>
</evidence>
<keyword evidence="3" id="KW-0732">Signal</keyword>
<evidence type="ECO:0000313" key="6">
    <source>
        <dbReference type="Ensembl" id="ENSSORP00005033069.1"/>
    </source>
</evidence>
<organism evidence="6 7">
    <name type="scientific">Sphaeramia orbicularis</name>
    <name type="common">orbiculate cardinalfish</name>
    <dbReference type="NCBI Taxonomy" id="375764"/>
    <lineage>
        <taxon>Eukaryota</taxon>
        <taxon>Metazoa</taxon>
        <taxon>Chordata</taxon>
        <taxon>Craniata</taxon>
        <taxon>Vertebrata</taxon>
        <taxon>Euteleostomi</taxon>
        <taxon>Actinopterygii</taxon>
        <taxon>Neopterygii</taxon>
        <taxon>Teleostei</taxon>
        <taxon>Neoteleostei</taxon>
        <taxon>Acanthomorphata</taxon>
        <taxon>Gobiaria</taxon>
        <taxon>Kurtiformes</taxon>
        <taxon>Apogonoidei</taxon>
        <taxon>Apogonidae</taxon>
        <taxon>Apogoninae</taxon>
        <taxon>Sphaeramia</taxon>
    </lineage>
</organism>
<feature type="domain" description="C1q" evidence="5">
    <location>
        <begin position="130"/>
        <end position="256"/>
    </location>
</feature>
<evidence type="ECO:0000256" key="4">
    <source>
        <dbReference type="SAM" id="Coils"/>
    </source>
</evidence>
<dbReference type="PRINTS" id="PR00007">
    <property type="entry name" value="COMPLEMNTC1Q"/>
</dbReference>
<dbReference type="PANTHER" id="PTHR22923">
    <property type="entry name" value="CEREBELLIN-RELATED"/>
    <property type="match status" value="1"/>
</dbReference>
<dbReference type="AlphaFoldDB" id="A0A673AUQ9"/>
<reference evidence="6" key="1">
    <citation type="submission" date="2019-06" db="EMBL/GenBank/DDBJ databases">
        <authorList>
            <consortium name="Wellcome Sanger Institute Data Sharing"/>
        </authorList>
    </citation>
    <scope>NUCLEOTIDE SEQUENCE [LARGE SCALE GENOMIC DNA]</scope>
</reference>
<dbReference type="Ensembl" id="ENSSORT00005033973.1">
    <property type="protein sequence ID" value="ENSSORP00005033069.1"/>
    <property type="gene ID" value="ENSSORG00005015689.1"/>
</dbReference>
<comment type="subcellular location">
    <subcellularLocation>
        <location evidence="1">Secreted</location>
    </subcellularLocation>
</comment>
<dbReference type="PANTHER" id="PTHR22923:SF102">
    <property type="entry name" value="CEREBELLIN 13-RELATED"/>
    <property type="match status" value="1"/>
</dbReference>
<dbReference type="InterPro" id="IPR050822">
    <property type="entry name" value="Cerebellin_Synaptic_Org"/>
</dbReference>
<keyword evidence="4" id="KW-0175">Coiled coil</keyword>
<dbReference type="SMART" id="SM00110">
    <property type="entry name" value="C1Q"/>
    <property type="match status" value="1"/>
</dbReference>
<reference evidence="6" key="2">
    <citation type="submission" date="2025-08" db="UniProtKB">
        <authorList>
            <consortium name="Ensembl"/>
        </authorList>
    </citation>
    <scope>IDENTIFICATION</scope>
</reference>
<dbReference type="InParanoid" id="A0A673AUQ9"/>
<dbReference type="InterPro" id="IPR008983">
    <property type="entry name" value="Tumour_necrosis_fac-like_dom"/>
</dbReference>
<dbReference type="PROSITE" id="PS50871">
    <property type="entry name" value="C1Q"/>
    <property type="match status" value="1"/>
</dbReference>
<dbReference type="Pfam" id="PF00386">
    <property type="entry name" value="C1q"/>
    <property type="match status" value="1"/>
</dbReference>
<evidence type="ECO:0000313" key="7">
    <source>
        <dbReference type="Proteomes" id="UP000472271"/>
    </source>
</evidence>
<dbReference type="GO" id="GO:0005576">
    <property type="term" value="C:extracellular region"/>
    <property type="evidence" value="ECO:0007669"/>
    <property type="project" value="UniProtKB-SubCell"/>
</dbReference>
<proteinExistence type="predicted"/>
<dbReference type="Gene3D" id="2.60.120.40">
    <property type="match status" value="1"/>
</dbReference>
<evidence type="ECO:0000259" key="5">
    <source>
        <dbReference type="PROSITE" id="PS50871"/>
    </source>
</evidence>
<dbReference type="InterPro" id="IPR001073">
    <property type="entry name" value="C1q_dom"/>
</dbReference>
<accession>A0A673AUQ9</accession>
<feature type="coiled-coil region" evidence="4">
    <location>
        <begin position="39"/>
        <end position="99"/>
    </location>
</feature>
<keyword evidence="7" id="KW-1185">Reference proteome</keyword>
<evidence type="ECO:0000256" key="2">
    <source>
        <dbReference type="ARBA" id="ARBA00022525"/>
    </source>
</evidence>
<evidence type="ECO:0000256" key="3">
    <source>
        <dbReference type="ARBA" id="ARBA00022729"/>
    </source>
</evidence>
<dbReference type="Proteomes" id="UP000472271">
    <property type="component" value="Chromosome 20"/>
</dbReference>
<reference evidence="6" key="3">
    <citation type="submission" date="2025-09" db="UniProtKB">
        <authorList>
            <consortium name="Ensembl"/>
        </authorList>
    </citation>
    <scope>IDENTIFICATION</scope>
</reference>